<reference evidence="6" key="1">
    <citation type="submission" date="2022-11" db="EMBL/GenBank/DDBJ databases">
        <title>Hoeflea poritis sp. nov., isolated from scleractinian coral Porites lutea.</title>
        <authorList>
            <person name="Zhang G."/>
            <person name="Wei Q."/>
            <person name="Cai L."/>
        </authorList>
    </citation>
    <scope>NUCLEOTIDE SEQUENCE</scope>
    <source>
        <strain evidence="6">E7-10</strain>
    </source>
</reference>
<name>A0ABT4VN93_9HYPH</name>
<accession>A0ABT4VN93</accession>
<dbReference type="SUPFAM" id="SSF46785">
    <property type="entry name" value="Winged helix' DNA-binding domain"/>
    <property type="match status" value="1"/>
</dbReference>
<dbReference type="EMBL" id="JAPJZH010000007">
    <property type="protein sequence ID" value="MDA4846184.1"/>
    <property type="molecule type" value="Genomic_DNA"/>
</dbReference>
<proteinExistence type="inferred from homology"/>
<comment type="caution">
    <text evidence="6">The sequence shown here is derived from an EMBL/GenBank/DDBJ whole genome shotgun (WGS) entry which is preliminary data.</text>
</comment>
<evidence type="ECO:0000259" key="5">
    <source>
        <dbReference type="PROSITE" id="PS50931"/>
    </source>
</evidence>
<dbReference type="PROSITE" id="PS50931">
    <property type="entry name" value="HTH_LYSR"/>
    <property type="match status" value="1"/>
</dbReference>
<evidence type="ECO:0000313" key="6">
    <source>
        <dbReference type="EMBL" id="MDA4846184.1"/>
    </source>
</evidence>
<dbReference type="PRINTS" id="PR00039">
    <property type="entry name" value="HTHLYSR"/>
</dbReference>
<dbReference type="InterPro" id="IPR036390">
    <property type="entry name" value="WH_DNA-bd_sf"/>
</dbReference>
<gene>
    <name evidence="6" type="ORF">OOZ53_12535</name>
</gene>
<organism evidence="6 7">
    <name type="scientific">Hoeflea poritis</name>
    <dbReference type="NCBI Taxonomy" id="2993659"/>
    <lineage>
        <taxon>Bacteria</taxon>
        <taxon>Pseudomonadati</taxon>
        <taxon>Pseudomonadota</taxon>
        <taxon>Alphaproteobacteria</taxon>
        <taxon>Hyphomicrobiales</taxon>
        <taxon>Rhizobiaceae</taxon>
        <taxon>Hoeflea</taxon>
    </lineage>
</organism>
<dbReference type="Pfam" id="PF03466">
    <property type="entry name" value="LysR_substrate"/>
    <property type="match status" value="1"/>
</dbReference>
<dbReference type="InterPro" id="IPR005119">
    <property type="entry name" value="LysR_subst-bd"/>
</dbReference>
<comment type="similarity">
    <text evidence="1">Belongs to the LysR transcriptional regulatory family.</text>
</comment>
<dbReference type="Gene3D" id="1.10.10.10">
    <property type="entry name" value="Winged helix-like DNA-binding domain superfamily/Winged helix DNA-binding domain"/>
    <property type="match status" value="1"/>
</dbReference>
<evidence type="ECO:0000256" key="4">
    <source>
        <dbReference type="ARBA" id="ARBA00023163"/>
    </source>
</evidence>
<keyword evidence="7" id="KW-1185">Reference proteome</keyword>
<keyword evidence="4" id="KW-0804">Transcription</keyword>
<sequence>MDISLKQIRYFIAAANAGQVSRAAMDINVSQSAVTAAIKSLEESIGAPLFERHSGGVSLTYEGNLFLDHARHIVATVDEAVRLPRRIRDDVRGHVKLAVSYTVLGYFLPSHLARFTRGFPNVEVRMSEADRPDIEEGLTAGTFDLAVMLTSNIINQEDISYDTLLRSRRRLWLDAQHRFLERPSVSLQDVAGEPYIMLTVDEASNTAQRYWNRSPYRPKVIFRTSSVEAVRSMVANAMGIAILSDMVYRPWSLEGRRVEVMPVADPVPTMDVGLAWSNGAELSPATRAFIDFMHLALSSDQSFGSGRD</sequence>
<evidence type="ECO:0000256" key="1">
    <source>
        <dbReference type="ARBA" id="ARBA00009437"/>
    </source>
</evidence>
<keyword evidence="3" id="KW-0238">DNA-binding</keyword>
<dbReference type="InterPro" id="IPR036388">
    <property type="entry name" value="WH-like_DNA-bd_sf"/>
</dbReference>
<protein>
    <submittedName>
        <fullName evidence="6">LysR family transcriptional regulator</fullName>
    </submittedName>
</protein>
<dbReference type="RefSeq" id="WP_271089911.1">
    <property type="nucleotide sequence ID" value="NZ_JAPJZH010000007.1"/>
</dbReference>
<dbReference type="Proteomes" id="UP001148313">
    <property type="component" value="Unassembled WGS sequence"/>
</dbReference>
<keyword evidence="2" id="KW-0805">Transcription regulation</keyword>
<evidence type="ECO:0000256" key="2">
    <source>
        <dbReference type="ARBA" id="ARBA00023015"/>
    </source>
</evidence>
<dbReference type="Pfam" id="PF00126">
    <property type="entry name" value="HTH_1"/>
    <property type="match status" value="1"/>
</dbReference>
<dbReference type="InterPro" id="IPR000847">
    <property type="entry name" value="LysR_HTH_N"/>
</dbReference>
<evidence type="ECO:0000256" key="3">
    <source>
        <dbReference type="ARBA" id="ARBA00023125"/>
    </source>
</evidence>
<dbReference type="SUPFAM" id="SSF53850">
    <property type="entry name" value="Periplasmic binding protein-like II"/>
    <property type="match status" value="1"/>
</dbReference>
<dbReference type="PANTHER" id="PTHR30346">
    <property type="entry name" value="TRANSCRIPTIONAL DUAL REGULATOR HCAR-RELATED"/>
    <property type="match status" value="1"/>
</dbReference>
<dbReference type="CDD" id="cd08412">
    <property type="entry name" value="PBP2_PAO1_like"/>
    <property type="match status" value="1"/>
</dbReference>
<feature type="domain" description="HTH lysR-type" evidence="5">
    <location>
        <begin position="3"/>
        <end position="60"/>
    </location>
</feature>
<evidence type="ECO:0000313" key="7">
    <source>
        <dbReference type="Proteomes" id="UP001148313"/>
    </source>
</evidence>
<dbReference type="PANTHER" id="PTHR30346:SF0">
    <property type="entry name" value="HCA OPERON TRANSCRIPTIONAL ACTIVATOR HCAR"/>
    <property type="match status" value="1"/>
</dbReference>
<dbReference type="Gene3D" id="3.40.190.10">
    <property type="entry name" value="Periplasmic binding protein-like II"/>
    <property type="match status" value="2"/>
</dbReference>